<reference evidence="2 3" key="1">
    <citation type="submission" date="2014-02" db="EMBL/GenBank/DDBJ databases">
        <title>The genome sequence of Colletotrichum salicis CBS 607.94.</title>
        <authorList>
            <person name="Baroncelli R."/>
            <person name="Thon M.R."/>
        </authorList>
    </citation>
    <scope>NUCLEOTIDE SEQUENCE [LARGE SCALE GENOMIC DNA]</scope>
    <source>
        <strain evidence="2 3">CBS 607.94</strain>
    </source>
</reference>
<evidence type="ECO:0000256" key="1">
    <source>
        <dbReference type="SAM" id="MobiDB-lite"/>
    </source>
</evidence>
<protein>
    <submittedName>
        <fullName evidence="2">Uncharacterized protein</fullName>
    </submittedName>
</protein>
<dbReference type="Proteomes" id="UP000070121">
    <property type="component" value="Unassembled WGS sequence"/>
</dbReference>
<evidence type="ECO:0000313" key="3">
    <source>
        <dbReference type="Proteomes" id="UP000070121"/>
    </source>
</evidence>
<accession>A0A135TAX4</accession>
<keyword evidence="3" id="KW-1185">Reference proteome</keyword>
<feature type="region of interest" description="Disordered" evidence="1">
    <location>
        <begin position="81"/>
        <end position="118"/>
    </location>
</feature>
<dbReference type="AlphaFoldDB" id="A0A135TAX4"/>
<dbReference type="EMBL" id="JFFI01002049">
    <property type="protein sequence ID" value="KXH45244.1"/>
    <property type="molecule type" value="Genomic_DNA"/>
</dbReference>
<gene>
    <name evidence="2" type="ORF">CSAL01_06357</name>
</gene>
<organism evidence="2 3">
    <name type="scientific">Colletotrichum salicis</name>
    <dbReference type="NCBI Taxonomy" id="1209931"/>
    <lineage>
        <taxon>Eukaryota</taxon>
        <taxon>Fungi</taxon>
        <taxon>Dikarya</taxon>
        <taxon>Ascomycota</taxon>
        <taxon>Pezizomycotina</taxon>
        <taxon>Sordariomycetes</taxon>
        <taxon>Hypocreomycetidae</taxon>
        <taxon>Glomerellales</taxon>
        <taxon>Glomerellaceae</taxon>
        <taxon>Colletotrichum</taxon>
        <taxon>Colletotrichum acutatum species complex</taxon>
    </lineage>
</organism>
<name>A0A135TAX4_9PEZI</name>
<evidence type="ECO:0000313" key="2">
    <source>
        <dbReference type="EMBL" id="KXH45244.1"/>
    </source>
</evidence>
<proteinExistence type="predicted"/>
<sequence length="215" mass="23843">MHLANTRIYFPSEDGMLGEAFFERPPASALDISRVDMMMLFKPRNSALESELMTVTISLPKPVPDSAINDHMLLDVPIPRDHESDAEADSPSRRPWQANPTGIPRSPSSSSSSAEPSLGFFRLGKEGQRGVALLSSWRDRPKNIKALRAPSGLLRPTYTHTLEDPRAWTSHSSVSIILEQLGWADWVPIARSCASSWDINRSTGGPKERARPPKF</sequence>
<comment type="caution">
    <text evidence="2">The sequence shown here is derived from an EMBL/GenBank/DDBJ whole genome shotgun (WGS) entry which is preliminary data.</text>
</comment>
<feature type="compositionally biased region" description="Low complexity" evidence="1">
    <location>
        <begin position="104"/>
        <end position="117"/>
    </location>
</feature>